<dbReference type="PRINTS" id="PR00113">
    <property type="entry name" value="ALKPHPHTASE"/>
</dbReference>
<evidence type="ECO:0000256" key="5">
    <source>
        <dbReference type="SAM" id="SignalP"/>
    </source>
</evidence>
<feature type="chain" id="PRO_5014189903" evidence="5">
    <location>
        <begin position="20"/>
        <end position="496"/>
    </location>
</feature>
<feature type="binding site" evidence="3">
    <location>
        <position position="326"/>
    </location>
    <ligand>
        <name>Zn(2+)</name>
        <dbReference type="ChEBI" id="CHEBI:29105"/>
        <label>2</label>
    </ligand>
</feature>
<keyword evidence="1" id="KW-0597">Phosphoprotein</keyword>
<keyword evidence="3" id="KW-0479">Metal-binding</keyword>
<sequence length="496" mass="52540">MSVRLATLISAALALPAFAEVPIAQKDSKWYTDAEAVIAAREAIAPNTKRAKNVILFVADGNSLSTQYATRIWMGQKAGGLGDDFVLPQEKLPFVGLSKTYTSNGQTPDSAPTASALNTGIKSRNGTVNIDDAGDFDSCDAAATAGLTTFAEIVTDMGKSVGIVSTARLTHATPAAVFAKSAQRDWEDDSELPPDCAQKDIAAQMVDAADAGIIDLALGGGSRGFFPNGITDENGAAGRRLDRNLVEELKAKGWQYAWNRETTLAADTTKPILGLYGESHMNYEADRPETEPSLTDLTEVAIKSMQGNENGYYLMIEGGRVDHANHAGNMARAVTDGEAFALAIEKALTMVDTEETLVIVTADHGHGLEFNGYCGRGTPITGLCYDVADNGNEHAETFAQGLDGKPFTVAGYMNGPGSVMVGEEGANDWTGTRKVPTQEEATHIDYLQDALVPLPSESHSAVDVPIMAAGPWAHLLGGVVEQNVIFHVMLKAVSTE</sequence>
<dbReference type="PANTHER" id="PTHR11596">
    <property type="entry name" value="ALKALINE PHOSPHATASE"/>
    <property type="match status" value="1"/>
</dbReference>
<feature type="binding site" evidence="3">
    <location>
        <position position="363"/>
    </location>
    <ligand>
        <name>Zn(2+)</name>
        <dbReference type="ChEBI" id="CHEBI:29105"/>
        <label>2</label>
    </ligand>
</feature>
<dbReference type="InterPro" id="IPR017850">
    <property type="entry name" value="Alkaline_phosphatase_core_sf"/>
</dbReference>
<feature type="binding site" evidence="3">
    <location>
        <position position="317"/>
    </location>
    <ligand>
        <name>Mg(2+)</name>
        <dbReference type="ChEBI" id="CHEBI:18420"/>
    </ligand>
</feature>
<dbReference type="GO" id="GO:0046872">
    <property type="term" value="F:metal ion binding"/>
    <property type="evidence" value="ECO:0007669"/>
    <property type="project" value="UniProtKB-KW"/>
</dbReference>
<evidence type="ECO:0000313" key="7">
    <source>
        <dbReference type="Proteomes" id="UP000234530"/>
    </source>
</evidence>
<keyword evidence="7" id="KW-1185">Reference proteome</keyword>
<comment type="cofactor">
    <cofactor evidence="3">
        <name>Mg(2+)</name>
        <dbReference type="ChEBI" id="CHEBI:18420"/>
    </cofactor>
    <text evidence="3">Binds 1 Mg(2+) ion.</text>
</comment>
<feature type="binding site" evidence="3">
    <location>
        <position position="173"/>
    </location>
    <ligand>
        <name>Mg(2+)</name>
        <dbReference type="ChEBI" id="CHEBI:18420"/>
    </ligand>
</feature>
<comment type="similarity">
    <text evidence="4">Belongs to the alkaline phosphatase family.</text>
</comment>
<dbReference type="Pfam" id="PF00245">
    <property type="entry name" value="Alk_phosphatase"/>
    <property type="match status" value="1"/>
</dbReference>
<dbReference type="KEGG" id="pzh:CX676_07080"/>
<evidence type="ECO:0000256" key="2">
    <source>
        <dbReference type="PIRSR" id="PIRSR601952-1"/>
    </source>
</evidence>
<dbReference type="RefSeq" id="WP_101754194.1">
    <property type="nucleotide sequence ID" value="NZ_CP025430.1"/>
</dbReference>
<feature type="binding site" evidence="3">
    <location>
        <position position="459"/>
    </location>
    <ligand>
        <name>Zn(2+)</name>
        <dbReference type="ChEBI" id="CHEBI:29105"/>
        <label>2</label>
    </ligand>
</feature>
<feature type="signal peptide" evidence="5">
    <location>
        <begin position="1"/>
        <end position="19"/>
    </location>
</feature>
<feature type="binding site" evidence="3">
    <location>
        <position position="364"/>
    </location>
    <ligand>
        <name>Zn(2+)</name>
        <dbReference type="ChEBI" id="CHEBI:29105"/>
        <label>2</label>
    </ligand>
</feature>
<accession>A0A2H5F3W4</accession>
<evidence type="ECO:0000313" key="6">
    <source>
        <dbReference type="EMBL" id="AUH66217.1"/>
    </source>
</evidence>
<dbReference type="SMART" id="SM00098">
    <property type="entry name" value="alkPPc"/>
    <property type="match status" value="1"/>
</dbReference>
<gene>
    <name evidence="6" type="ORF">CX676_07080</name>
</gene>
<dbReference type="AlphaFoldDB" id="A0A2H5F3W4"/>
<dbReference type="EMBL" id="CP025430">
    <property type="protein sequence ID" value="AUH66217.1"/>
    <property type="molecule type" value="Genomic_DNA"/>
</dbReference>
<protein>
    <submittedName>
        <fullName evidence="6">Alkaline phosphatase</fullName>
    </submittedName>
</protein>
<dbReference type="CDD" id="cd16012">
    <property type="entry name" value="ALP"/>
    <property type="match status" value="1"/>
</dbReference>
<feature type="binding site" evidence="3">
    <location>
        <position position="322"/>
    </location>
    <ligand>
        <name>Zn(2+)</name>
        <dbReference type="ChEBI" id="CHEBI:29105"/>
        <label>2</label>
    </ligand>
</feature>
<organism evidence="6 7">
    <name type="scientific">Paracoccus zhejiangensis</name>
    <dbReference type="NCBI Taxonomy" id="1077935"/>
    <lineage>
        <taxon>Bacteria</taxon>
        <taxon>Pseudomonadati</taxon>
        <taxon>Pseudomonadota</taxon>
        <taxon>Alphaproteobacteria</taxon>
        <taxon>Rhodobacterales</taxon>
        <taxon>Paracoccaceae</taxon>
        <taxon>Paracoccus</taxon>
    </lineage>
</organism>
<dbReference type="OrthoDB" id="9794455at2"/>
<dbReference type="InterPro" id="IPR001952">
    <property type="entry name" value="Alkaline_phosphatase"/>
</dbReference>
<dbReference type="GO" id="GO:0004035">
    <property type="term" value="F:alkaline phosphatase activity"/>
    <property type="evidence" value="ECO:0007669"/>
    <property type="project" value="TreeGrafter"/>
</dbReference>
<feature type="binding site" evidence="3">
    <location>
        <position position="60"/>
    </location>
    <ligand>
        <name>Zn(2+)</name>
        <dbReference type="ChEBI" id="CHEBI:29105"/>
        <label>2</label>
    </ligand>
</feature>
<dbReference type="SUPFAM" id="SSF53649">
    <property type="entry name" value="Alkaline phosphatase-like"/>
    <property type="match status" value="1"/>
</dbReference>
<feature type="binding site" evidence="3">
    <location>
        <position position="171"/>
    </location>
    <ligand>
        <name>Mg(2+)</name>
        <dbReference type="ChEBI" id="CHEBI:18420"/>
    </ligand>
</feature>
<reference evidence="6 7" key="1">
    <citation type="journal article" date="2013" name="Antonie Van Leeuwenhoek">
        <title>Paracoccus zhejiangensis sp. nov., isolated from activated sludge in wastewater-treatment system.</title>
        <authorList>
            <person name="Wu Z.G."/>
            <person name="Zhang D.F."/>
            <person name="Liu Y.L."/>
            <person name="Wang F."/>
            <person name="Jiang X."/>
            <person name="Li C."/>
            <person name="Li S.P."/>
            <person name="Hong Q."/>
            <person name="Li W.J."/>
        </authorList>
    </citation>
    <scope>NUCLEOTIDE SEQUENCE [LARGE SCALE GENOMIC DNA]</scope>
    <source>
        <strain evidence="6 7">J6</strain>
    </source>
</reference>
<proteinExistence type="inferred from homology"/>
<comment type="cofactor">
    <cofactor evidence="3">
        <name>Zn(2+)</name>
        <dbReference type="ChEBI" id="CHEBI:29105"/>
    </cofactor>
    <text evidence="3">Binds 2 Zn(2+) ions.</text>
</comment>
<evidence type="ECO:0000256" key="4">
    <source>
        <dbReference type="RuleBase" id="RU003946"/>
    </source>
</evidence>
<name>A0A2H5F3W4_9RHOB</name>
<evidence type="ECO:0000256" key="1">
    <source>
        <dbReference type="ARBA" id="ARBA00022553"/>
    </source>
</evidence>
<keyword evidence="3" id="KW-0460">Magnesium</keyword>
<dbReference type="Proteomes" id="UP000234530">
    <property type="component" value="Chromosome"/>
</dbReference>
<evidence type="ECO:0000256" key="3">
    <source>
        <dbReference type="PIRSR" id="PIRSR601952-2"/>
    </source>
</evidence>
<feature type="binding site" evidence="3">
    <location>
        <position position="60"/>
    </location>
    <ligand>
        <name>Mg(2+)</name>
        <dbReference type="ChEBI" id="CHEBI:18420"/>
    </ligand>
</feature>
<feature type="active site" description="Phosphoserine intermediate" evidence="2">
    <location>
        <position position="110"/>
    </location>
</feature>
<keyword evidence="5" id="KW-0732">Signal</keyword>
<dbReference type="PANTHER" id="PTHR11596:SF5">
    <property type="entry name" value="ALKALINE PHOSPHATASE"/>
    <property type="match status" value="1"/>
</dbReference>
<dbReference type="Gene3D" id="3.40.720.10">
    <property type="entry name" value="Alkaline Phosphatase, subunit A"/>
    <property type="match status" value="1"/>
</dbReference>
<keyword evidence="3" id="KW-0862">Zinc</keyword>